<keyword evidence="1" id="KW-0472">Membrane</keyword>
<evidence type="ECO:0000313" key="2">
    <source>
        <dbReference type="EMBL" id="NEY71894.1"/>
    </source>
</evidence>
<dbReference type="Proteomes" id="UP000481043">
    <property type="component" value="Unassembled WGS sequence"/>
</dbReference>
<gene>
    <name evidence="2" type="ORF">G4D63_09055</name>
</gene>
<organism evidence="2 3">
    <name type="scientific">Bacillus mesophilus</name>
    <dbReference type="NCBI Taxonomy" id="1808955"/>
    <lineage>
        <taxon>Bacteria</taxon>
        <taxon>Bacillati</taxon>
        <taxon>Bacillota</taxon>
        <taxon>Bacilli</taxon>
        <taxon>Bacillales</taxon>
        <taxon>Bacillaceae</taxon>
        <taxon>Bacillus</taxon>
    </lineage>
</organism>
<keyword evidence="3" id="KW-1185">Reference proteome</keyword>
<dbReference type="AlphaFoldDB" id="A0A6M0Q6F4"/>
<dbReference type="InterPro" id="IPR025689">
    <property type="entry name" value="Spore_YtrH"/>
</dbReference>
<accession>A0A6M0Q6F4</accession>
<dbReference type="Pfam" id="PF14034">
    <property type="entry name" value="Spore_YtrH"/>
    <property type="match status" value="1"/>
</dbReference>
<dbReference type="PROSITE" id="PS51257">
    <property type="entry name" value="PROKAR_LIPOPROTEIN"/>
    <property type="match status" value="1"/>
</dbReference>
<feature type="transmembrane region" description="Helical" evidence="1">
    <location>
        <begin position="51"/>
        <end position="70"/>
    </location>
</feature>
<proteinExistence type="predicted"/>
<name>A0A6M0Q6F4_9BACI</name>
<evidence type="ECO:0000256" key="1">
    <source>
        <dbReference type="SAM" id="Phobius"/>
    </source>
</evidence>
<protein>
    <submittedName>
        <fullName evidence="2">Sporulation protein</fullName>
    </submittedName>
</protein>
<keyword evidence="1" id="KW-1133">Transmembrane helix</keyword>
<comment type="caution">
    <text evidence="2">The sequence shown here is derived from an EMBL/GenBank/DDBJ whole genome shotgun (WGS) entry which is preliminary data.</text>
</comment>
<dbReference type="EMBL" id="JAAIWM010000002">
    <property type="protein sequence ID" value="NEY71894.1"/>
    <property type="molecule type" value="Genomic_DNA"/>
</dbReference>
<keyword evidence="1" id="KW-0812">Transmembrane</keyword>
<feature type="transmembrane region" description="Helical" evidence="1">
    <location>
        <begin position="7"/>
        <end position="36"/>
    </location>
</feature>
<reference evidence="2 3" key="1">
    <citation type="submission" date="2020-02" db="EMBL/GenBank/DDBJ databases">
        <title>Bacillus aquiflavi sp. nov., isolated from yellow water of strong flavor Chinese baijiu in Yibin region of China.</title>
        <authorList>
            <person name="Xie J."/>
        </authorList>
    </citation>
    <scope>NUCLEOTIDE SEQUENCE [LARGE SCALE GENOMIC DNA]</scope>
    <source>
        <strain evidence="2 3">SA4</strain>
    </source>
</reference>
<evidence type="ECO:0000313" key="3">
    <source>
        <dbReference type="Proteomes" id="UP000481043"/>
    </source>
</evidence>
<dbReference type="RefSeq" id="WP_163179312.1">
    <property type="nucleotide sequence ID" value="NZ_JAAIWM010000002.1"/>
</dbReference>
<sequence length="113" mass="12077">MGVREGFYVLFFNSYFIALGVILGGCIVGGLGAFFIGNPPLLTMVRLASNLKIWAIVAAIGGSFEAFYSFEKGIFDANTRDIIKQLFIICSATGGAQTGSLIISWLAQEDGNL</sequence>
<feature type="transmembrane region" description="Helical" evidence="1">
    <location>
        <begin position="82"/>
        <end position="107"/>
    </location>
</feature>